<dbReference type="EMBL" id="CP036273">
    <property type="protein sequence ID" value="QDU20911.1"/>
    <property type="molecule type" value="Genomic_DNA"/>
</dbReference>
<evidence type="ECO:0000313" key="3">
    <source>
        <dbReference type="Proteomes" id="UP000319576"/>
    </source>
</evidence>
<reference evidence="2 3" key="1">
    <citation type="submission" date="2019-02" db="EMBL/GenBank/DDBJ databases">
        <title>Deep-cultivation of Planctomycetes and their phenomic and genomic characterization uncovers novel biology.</title>
        <authorList>
            <person name="Wiegand S."/>
            <person name="Jogler M."/>
            <person name="Boedeker C."/>
            <person name="Pinto D."/>
            <person name="Vollmers J."/>
            <person name="Rivas-Marin E."/>
            <person name="Kohn T."/>
            <person name="Peeters S.H."/>
            <person name="Heuer A."/>
            <person name="Rast P."/>
            <person name="Oberbeckmann S."/>
            <person name="Bunk B."/>
            <person name="Jeske O."/>
            <person name="Meyerdierks A."/>
            <person name="Storesund J.E."/>
            <person name="Kallscheuer N."/>
            <person name="Luecker S."/>
            <person name="Lage O.M."/>
            <person name="Pohl T."/>
            <person name="Merkel B.J."/>
            <person name="Hornburger P."/>
            <person name="Mueller R.-W."/>
            <person name="Bruemmer F."/>
            <person name="Labrenz M."/>
            <person name="Spormann A.M."/>
            <person name="Op den Camp H."/>
            <person name="Overmann J."/>
            <person name="Amann R."/>
            <person name="Jetten M.S.M."/>
            <person name="Mascher T."/>
            <person name="Medema M.H."/>
            <person name="Devos D.P."/>
            <person name="Kaster A.-K."/>
            <person name="Ovreas L."/>
            <person name="Rohde M."/>
            <person name="Galperin M.Y."/>
            <person name="Jogler C."/>
        </authorList>
    </citation>
    <scope>NUCLEOTIDE SEQUENCE [LARGE SCALE GENOMIC DNA]</scope>
    <source>
        <strain evidence="2 3">ETA_A1</strain>
    </source>
</reference>
<keyword evidence="2" id="KW-0413">Isomerase</keyword>
<dbReference type="InterPro" id="IPR050312">
    <property type="entry name" value="IolE/XylAMocC-like"/>
</dbReference>
<feature type="domain" description="Xylose isomerase-like TIM barrel" evidence="1">
    <location>
        <begin position="52"/>
        <end position="241"/>
    </location>
</feature>
<dbReference type="OrthoDB" id="253436at2"/>
<name>A0A517XTS4_9BACT</name>
<gene>
    <name evidence="2" type="ORF">ETAA1_28740</name>
</gene>
<dbReference type="KEGG" id="uli:ETAA1_28740"/>
<dbReference type="SUPFAM" id="SSF51658">
    <property type="entry name" value="Xylose isomerase-like"/>
    <property type="match status" value="1"/>
</dbReference>
<dbReference type="Proteomes" id="UP000319576">
    <property type="component" value="Chromosome"/>
</dbReference>
<dbReference type="Pfam" id="PF01261">
    <property type="entry name" value="AP_endonuc_2"/>
    <property type="match status" value="1"/>
</dbReference>
<dbReference type="InterPro" id="IPR013022">
    <property type="entry name" value="Xyl_isomerase-like_TIM-brl"/>
</dbReference>
<dbReference type="GO" id="GO:0016853">
    <property type="term" value="F:isomerase activity"/>
    <property type="evidence" value="ECO:0007669"/>
    <property type="project" value="UniProtKB-KW"/>
</dbReference>
<keyword evidence="3" id="KW-1185">Reference proteome</keyword>
<dbReference type="PANTHER" id="PTHR12110">
    <property type="entry name" value="HYDROXYPYRUVATE ISOMERASE"/>
    <property type="match status" value="1"/>
</dbReference>
<dbReference type="InterPro" id="IPR036237">
    <property type="entry name" value="Xyl_isomerase-like_sf"/>
</dbReference>
<evidence type="ECO:0000259" key="1">
    <source>
        <dbReference type="Pfam" id="PF01261"/>
    </source>
</evidence>
<proteinExistence type="predicted"/>
<organism evidence="2 3">
    <name type="scientific">Urbifossiella limnaea</name>
    <dbReference type="NCBI Taxonomy" id="2528023"/>
    <lineage>
        <taxon>Bacteria</taxon>
        <taxon>Pseudomonadati</taxon>
        <taxon>Planctomycetota</taxon>
        <taxon>Planctomycetia</taxon>
        <taxon>Gemmatales</taxon>
        <taxon>Gemmataceae</taxon>
        <taxon>Urbifossiella</taxon>
    </lineage>
</organism>
<protein>
    <submittedName>
        <fullName evidence="2">Xylose isomerase-like TIM barrel</fullName>
    </submittedName>
</protein>
<dbReference type="Gene3D" id="3.20.20.150">
    <property type="entry name" value="Divalent-metal-dependent TIM barrel enzymes"/>
    <property type="match status" value="1"/>
</dbReference>
<dbReference type="AlphaFoldDB" id="A0A517XTS4"/>
<sequence>MYVACSTLCFTRMPLEDALRTIREMHFPKADLAVHSGGPHLTPAEVLADPGRTAQRLKAANLPLAAFHVVIDNPNPEQARAELRAVCRLARVMTVPTVTVPAAPIGADLDAETTRLSDWVRTAESEGVILTVETHGETVTADPAGAVELCRRVPGLGLTLDPSHYHVTPHGPVGHDAAFPYVRHVRLRDSGTTPEQFQVRVGQGELEYSRVLTQLDRVHYDRALTVDVRDVPDSPFPVEPEVRKLKYLLESLI</sequence>
<dbReference type="PANTHER" id="PTHR12110:SF53">
    <property type="entry name" value="BLR5974 PROTEIN"/>
    <property type="match status" value="1"/>
</dbReference>
<accession>A0A517XTS4</accession>
<evidence type="ECO:0000313" key="2">
    <source>
        <dbReference type="EMBL" id="QDU20911.1"/>
    </source>
</evidence>